<dbReference type="Gene3D" id="3.90.930.1">
    <property type="match status" value="1"/>
</dbReference>
<gene>
    <name evidence="1" type="ORF">DP923_15955</name>
    <name evidence="2" type="ORF">DP923_16300</name>
</gene>
<reference evidence="1 3" key="2">
    <citation type="submission" date="2018-07" db="EMBL/GenBank/DDBJ databases">
        <title>Pontibacter sp. 2b14 genomic sequence and assembly.</title>
        <authorList>
            <person name="Du Z.-J."/>
        </authorList>
    </citation>
    <scope>NUCLEOTIDE SEQUENCE [LARGE SCALE GENOMIC DNA]</scope>
    <source>
        <strain evidence="1 3">2b14</strain>
    </source>
</reference>
<dbReference type="AlphaFoldDB" id="A0A364RAQ8"/>
<accession>A0A364RAQ8</accession>
<name>A0A364RAQ8_9BACT</name>
<keyword evidence="3" id="KW-1185">Reference proteome</keyword>
<protein>
    <recommendedName>
        <fullName evidence="4">MORN repeat variant</fullName>
    </recommendedName>
</protein>
<evidence type="ECO:0000313" key="3">
    <source>
        <dbReference type="Proteomes" id="UP000251692"/>
    </source>
</evidence>
<proteinExistence type="predicted"/>
<reference evidence="1 3" key="1">
    <citation type="submission" date="2018-06" db="EMBL/GenBank/DDBJ databases">
        <authorList>
            <person name="Liu Z.-W."/>
        </authorList>
    </citation>
    <scope>NUCLEOTIDE SEQUENCE [LARGE SCALE GENOMIC DNA]</scope>
    <source>
        <strain evidence="1 3">2b14</strain>
    </source>
</reference>
<dbReference type="EMBL" id="QMDV01000006">
    <property type="protein sequence ID" value="RAU81392.1"/>
    <property type="molecule type" value="Genomic_DNA"/>
</dbReference>
<dbReference type="Proteomes" id="UP000251692">
    <property type="component" value="Unassembled WGS sequence"/>
</dbReference>
<sequence length="118" mass="13533">MRQGTSISYNDQGQKVEEAIYKDGQLTGSVRCWGDDGKEILSKKIYRTVTVLEPQVGYLVSYYNPGNSRTLIPVTLPENTVRWYYEFTAYRNKADVEAIRNTFQLASDYLYSLIKLAS</sequence>
<evidence type="ECO:0000313" key="1">
    <source>
        <dbReference type="EMBL" id="RAU81327.1"/>
    </source>
</evidence>
<evidence type="ECO:0000313" key="2">
    <source>
        <dbReference type="EMBL" id="RAU81392.1"/>
    </source>
</evidence>
<dbReference type="EMBL" id="QMDV01000006">
    <property type="protein sequence ID" value="RAU81327.1"/>
    <property type="molecule type" value="Genomic_DNA"/>
</dbReference>
<organism evidence="1 3">
    <name type="scientific">Pontibacter arcticus</name>
    <dbReference type="NCBI Taxonomy" id="2080288"/>
    <lineage>
        <taxon>Bacteria</taxon>
        <taxon>Pseudomonadati</taxon>
        <taxon>Bacteroidota</taxon>
        <taxon>Cytophagia</taxon>
        <taxon>Cytophagales</taxon>
        <taxon>Hymenobacteraceae</taxon>
        <taxon>Pontibacter</taxon>
    </lineage>
</organism>
<comment type="caution">
    <text evidence="1">The sequence shown here is derived from an EMBL/GenBank/DDBJ whole genome shotgun (WGS) entry which is preliminary data.</text>
</comment>
<evidence type="ECO:0008006" key="4">
    <source>
        <dbReference type="Google" id="ProtNLM"/>
    </source>
</evidence>